<dbReference type="Proteomes" id="UP000009168">
    <property type="component" value="Unassembled WGS sequence"/>
</dbReference>
<dbReference type="GO" id="GO:0016301">
    <property type="term" value="F:kinase activity"/>
    <property type="evidence" value="ECO:0007669"/>
    <property type="project" value="UniProtKB-KW"/>
</dbReference>
<name>I7LUX8_TETTS</name>
<evidence type="ECO:0000256" key="3">
    <source>
        <dbReference type="SAM" id="MobiDB-lite"/>
    </source>
</evidence>
<sequence length="455" mass="53125">MSEIAKDSFYKERYYQLSLTSWGEDEKKFMENRKLKELSRNVMTEEIIKSSLGTLGKTAQGSHYAFLSFNASNKDLYSIGGIEDFKHLQYIDVSFNNLITLKPLSQLKYITYLNISHNNLTKLLDFKEIPYNLEEVISSHNQINEIKDLSEHKFLKKLDLSNNQIEKIEGLSSNKDLQILKLAYNRINIIENLDHLNIVELDLMGNQIVHLTGLNQLVKLRKLNLSSNKISKLKGLVDLVQLRELRLSDNLIHRVRELYYLQNLTFLSDLDLCFNRIQNKRFYRYQVLYRLPGLRVLDGVNTTSEEFVKAENLYGMDLEDRKRIFYEILPEEEFIDRRINIADLIEPETESDNEDGMQFVDQYDKEGNLIKAADSGTSKSLRNSQVSIKSQHQKTQQSIPNFQESQSRTNNFNTNQSIYDQKSRTLQEKYDSLRNNSRSSNSINQVNQNLNLKSN</sequence>
<proteinExistence type="predicted"/>
<dbReference type="STRING" id="312017.I7LUX8"/>
<dbReference type="KEGG" id="tet:TTHERM_00188400"/>
<dbReference type="EMBL" id="GG662693">
    <property type="protein sequence ID" value="EAR96271.2"/>
    <property type="molecule type" value="Genomic_DNA"/>
</dbReference>
<keyword evidence="4" id="KW-0418">Kinase</keyword>
<evidence type="ECO:0000256" key="1">
    <source>
        <dbReference type="ARBA" id="ARBA00022614"/>
    </source>
</evidence>
<dbReference type="Pfam" id="PF13516">
    <property type="entry name" value="LRR_6"/>
    <property type="match status" value="1"/>
</dbReference>
<accession>I7LUX8</accession>
<feature type="region of interest" description="Disordered" evidence="3">
    <location>
        <begin position="372"/>
        <end position="455"/>
    </location>
</feature>
<dbReference type="HOGENOM" id="CLU_602021_0_0_1"/>
<dbReference type="InParanoid" id="I7LUX8"/>
<dbReference type="GeneID" id="7831349"/>
<dbReference type="InterPro" id="IPR001611">
    <property type="entry name" value="Leu-rich_rpt"/>
</dbReference>
<evidence type="ECO:0000313" key="5">
    <source>
        <dbReference type="Proteomes" id="UP000009168"/>
    </source>
</evidence>
<dbReference type="PRINTS" id="PR00019">
    <property type="entry name" value="LEURICHRPT"/>
</dbReference>
<protein>
    <submittedName>
        <fullName evidence="4">LRR and guanylate kinase domain protein</fullName>
    </submittedName>
</protein>
<dbReference type="OrthoDB" id="6334211at2759"/>
<dbReference type="InterPro" id="IPR050836">
    <property type="entry name" value="SDS22/Internalin_LRR"/>
</dbReference>
<evidence type="ECO:0000313" key="4">
    <source>
        <dbReference type="EMBL" id="EAR96271.2"/>
    </source>
</evidence>
<keyword evidence="2" id="KW-0677">Repeat</keyword>
<dbReference type="SMART" id="SM00365">
    <property type="entry name" value="LRR_SD22"/>
    <property type="match status" value="6"/>
</dbReference>
<dbReference type="PANTHER" id="PTHR46652:SF8">
    <property type="entry name" value="LEUCINE RICH REPEAT CONTAINING 23"/>
    <property type="match status" value="1"/>
</dbReference>
<dbReference type="PROSITE" id="PS51450">
    <property type="entry name" value="LRR"/>
    <property type="match status" value="5"/>
</dbReference>
<organism evidence="4 5">
    <name type="scientific">Tetrahymena thermophila (strain SB210)</name>
    <dbReference type="NCBI Taxonomy" id="312017"/>
    <lineage>
        <taxon>Eukaryota</taxon>
        <taxon>Sar</taxon>
        <taxon>Alveolata</taxon>
        <taxon>Ciliophora</taxon>
        <taxon>Intramacronucleata</taxon>
        <taxon>Oligohymenophorea</taxon>
        <taxon>Hymenostomatida</taxon>
        <taxon>Tetrahymenina</taxon>
        <taxon>Tetrahymenidae</taxon>
        <taxon>Tetrahymena</taxon>
    </lineage>
</organism>
<dbReference type="eggNOG" id="KOG0531">
    <property type="taxonomic scope" value="Eukaryota"/>
</dbReference>
<feature type="compositionally biased region" description="Basic and acidic residues" evidence="3">
    <location>
        <begin position="421"/>
        <end position="432"/>
    </location>
</feature>
<keyword evidence="5" id="KW-1185">Reference proteome</keyword>
<feature type="compositionally biased region" description="Polar residues" evidence="3">
    <location>
        <begin position="375"/>
        <end position="420"/>
    </location>
</feature>
<dbReference type="InterPro" id="IPR032675">
    <property type="entry name" value="LRR_dom_sf"/>
</dbReference>
<dbReference type="OMA" id="HIYTTAT"/>
<reference evidence="5" key="1">
    <citation type="journal article" date="2006" name="PLoS Biol.">
        <title>Macronuclear genome sequence of the ciliate Tetrahymena thermophila, a model eukaryote.</title>
        <authorList>
            <person name="Eisen J.A."/>
            <person name="Coyne R.S."/>
            <person name="Wu M."/>
            <person name="Wu D."/>
            <person name="Thiagarajan M."/>
            <person name="Wortman J.R."/>
            <person name="Badger J.H."/>
            <person name="Ren Q."/>
            <person name="Amedeo P."/>
            <person name="Jones K.M."/>
            <person name="Tallon L.J."/>
            <person name="Delcher A.L."/>
            <person name="Salzberg S.L."/>
            <person name="Silva J.C."/>
            <person name="Haas B.J."/>
            <person name="Majoros W.H."/>
            <person name="Farzad M."/>
            <person name="Carlton J.M."/>
            <person name="Smith R.K. Jr."/>
            <person name="Garg J."/>
            <person name="Pearlman R.E."/>
            <person name="Karrer K.M."/>
            <person name="Sun L."/>
            <person name="Manning G."/>
            <person name="Elde N.C."/>
            <person name="Turkewitz A.P."/>
            <person name="Asai D.J."/>
            <person name="Wilkes D.E."/>
            <person name="Wang Y."/>
            <person name="Cai H."/>
            <person name="Collins K."/>
            <person name="Stewart B.A."/>
            <person name="Lee S.R."/>
            <person name="Wilamowska K."/>
            <person name="Weinberg Z."/>
            <person name="Ruzzo W.L."/>
            <person name="Wloga D."/>
            <person name="Gaertig J."/>
            <person name="Frankel J."/>
            <person name="Tsao C.-C."/>
            <person name="Gorovsky M.A."/>
            <person name="Keeling P.J."/>
            <person name="Waller R.F."/>
            <person name="Patron N.J."/>
            <person name="Cherry J.M."/>
            <person name="Stover N.A."/>
            <person name="Krieger C.J."/>
            <person name="del Toro C."/>
            <person name="Ryder H.F."/>
            <person name="Williamson S.C."/>
            <person name="Barbeau R.A."/>
            <person name="Hamilton E.P."/>
            <person name="Orias E."/>
        </authorList>
    </citation>
    <scope>NUCLEOTIDE SEQUENCE [LARGE SCALE GENOMIC DNA]</scope>
    <source>
        <strain evidence="5">SB210</strain>
    </source>
</reference>
<dbReference type="AlphaFoldDB" id="I7LUX8"/>
<dbReference type="RefSeq" id="XP_001016516.2">
    <property type="nucleotide sequence ID" value="XM_001016516.3"/>
</dbReference>
<evidence type="ECO:0000256" key="2">
    <source>
        <dbReference type="ARBA" id="ARBA00022737"/>
    </source>
</evidence>
<gene>
    <name evidence="4" type="ORF">TTHERM_00188400</name>
</gene>
<keyword evidence="1" id="KW-0433">Leucine-rich repeat</keyword>
<dbReference type="SUPFAM" id="SSF52058">
    <property type="entry name" value="L domain-like"/>
    <property type="match status" value="1"/>
</dbReference>
<dbReference type="Pfam" id="PF14580">
    <property type="entry name" value="LRR_9"/>
    <property type="match status" value="1"/>
</dbReference>
<dbReference type="Gene3D" id="3.80.10.10">
    <property type="entry name" value="Ribonuclease Inhibitor"/>
    <property type="match status" value="2"/>
</dbReference>
<feature type="compositionally biased region" description="Low complexity" evidence="3">
    <location>
        <begin position="433"/>
        <end position="455"/>
    </location>
</feature>
<dbReference type="PANTHER" id="PTHR46652">
    <property type="entry name" value="LEUCINE-RICH REPEAT AND IQ DOMAIN-CONTAINING PROTEIN 1-RELATED"/>
    <property type="match status" value="1"/>
</dbReference>
<keyword evidence="4" id="KW-0808">Transferase</keyword>